<dbReference type="Gene3D" id="3.20.20.70">
    <property type="entry name" value="Aldolase class I"/>
    <property type="match status" value="1"/>
</dbReference>
<gene>
    <name evidence="5" type="ORF">GH714_034821</name>
</gene>
<dbReference type="PROSITE" id="PS51129">
    <property type="entry name" value="PDXS_SNZ_2"/>
    <property type="match status" value="1"/>
</dbReference>
<dbReference type="SUPFAM" id="SSF51366">
    <property type="entry name" value="Ribulose-phoshate binding barrel"/>
    <property type="match status" value="1"/>
</dbReference>
<evidence type="ECO:0000256" key="2">
    <source>
        <dbReference type="ARBA" id="ARBA00022898"/>
    </source>
</evidence>
<dbReference type="Proteomes" id="UP000467840">
    <property type="component" value="Chromosome 11"/>
</dbReference>
<accession>A0A6A6NDQ9</accession>
<feature type="domain" description="PdxS/SNZ N-terminal" evidence="4">
    <location>
        <begin position="24"/>
        <end position="222"/>
    </location>
</feature>
<dbReference type="InterPro" id="IPR013785">
    <property type="entry name" value="Aldolase_TIM"/>
</dbReference>
<organism evidence="5 6">
    <name type="scientific">Hevea brasiliensis</name>
    <name type="common">Para rubber tree</name>
    <name type="synonym">Siphonia brasiliensis</name>
    <dbReference type="NCBI Taxonomy" id="3981"/>
    <lineage>
        <taxon>Eukaryota</taxon>
        <taxon>Viridiplantae</taxon>
        <taxon>Streptophyta</taxon>
        <taxon>Embryophyta</taxon>
        <taxon>Tracheophyta</taxon>
        <taxon>Spermatophyta</taxon>
        <taxon>Magnoliopsida</taxon>
        <taxon>eudicotyledons</taxon>
        <taxon>Gunneridae</taxon>
        <taxon>Pentapetalae</taxon>
        <taxon>rosids</taxon>
        <taxon>fabids</taxon>
        <taxon>Malpighiales</taxon>
        <taxon>Euphorbiaceae</taxon>
        <taxon>Crotonoideae</taxon>
        <taxon>Micrandreae</taxon>
        <taxon>Hevea</taxon>
    </lineage>
</organism>
<sequence>MADAIISVFDSFADSESKENSPPIKLGLAKALQGGVIVEVTNAEQAKIAEEAGASCIVIYPGRFRTRDLSHACQIKQAVSIPVMARVRIGHFVEAQILEAVGVDYIDESELLGNADNENYINKHNFRIPFACGCSNFNDALARITEGAVILWIQGEVSRWNLPGFNDIAETVRNVRSMMKETRNLTNTNEDEVFSFTKKVIASYGLAAEIKRMGKLPAMQIASGGIKTPADAALMMQLGCDGVLVRLEIFRSEAYISDFFYSSNPYRPDILYSSNPYKRIRAIVQAVKHYNNPSILAECSYGLDDTIAEDDYSVEG</sequence>
<dbReference type="GO" id="GO:0042823">
    <property type="term" value="P:pyridoxal phosphate biosynthetic process"/>
    <property type="evidence" value="ECO:0007669"/>
    <property type="project" value="InterPro"/>
</dbReference>
<dbReference type="AlphaFoldDB" id="A0A6A6NDQ9"/>
<evidence type="ECO:0000256" key="1">
    <source>
        <dbReference type="ARBA" id="ARBA00007281"/>
    </source>
</evidence>
<dbReference type="GO" id="GO:0006520">
    <property type="term" value="P:amino acid metabolic process"/>
    <property type="evidence" value="ECO:0007669"/>
    <property type="project" value="TreeGrafter"/>
</dbReference>
<evidence type="ECO:0000313" key="5">
    <source>
        <dbReference type="EMBL" id="KAF2323355.1"/>
    </source>
</evidence>
<dbReference type="InterPro" id="IPR011060">
    <property type="entry name" value="RibuloseP-bd_barrel"/>
</dbReference>
<proteinExistence type="inferred from homology"/>
<dbReference type="Pfam" id="PF01680">
    <property type="entry name" value="SOR_SNZ"/>
    <property type="match status" value="1"/>
</dbReference>
<keyword evidence="2" id="KW-0663">Pyridoxal phosphate</keyword>
<comment type="caution">
    <text evidence="5">The sequence shown here is derived from an EMBL/GenBank/DDBJ whole genome shotgun (WGS) entry which is preliminary data.</text>
</comment>
<protein>
    <recommendedName>
        <fullName evidence="4">PdxS/SNZ N-terminal domain-containing protein</fullName>
    </recommendedName>
</protein>
<evidence type="ECO:0000313" key="6">
    <source>
        <dbReference type="Proteomes" id="UP000467840"/>
    </source>
</evidence>
<dbReference type="GO" id="GO:0008615">
    <property type="term" value="P:pyridoxine biosynthetic process"/>
    <property type="evidence" value="ECO:0007669"/>
    <property type="project" value="TreeGrafter"/>
</dbReference>
<dbReference type="InterPro" id="IPR033755">
    <property type="entry name" value="PdxS/SNZ_N"/>
</dbReference>
<comment type="similarity">
    <text evidence="1 3">Belongs to the PdxS/SNZ family.</text>
</comment>
<dbReference type="GO" id="GO:0016843">
    <property type="term" value="F:amine-lyase activity"/>
    <property type="evidence" value="ECO:0007669"/>
    <property type="project" value="TreeGrafter"/>
</dbReference>
<dbReference type="InterPro" id="IPR001852">
    <property type="entry name" value="PdxS/SNZ"/>
</dbReference>
<dbReference type="PANTHER" id="PTHR31829:SF2">
    <property type="entry name" value="PYRIDOXAL 5'-PHOSPHATE SYNTHASE-LIKE SUBUNIT PDX1.2"/>
    <property type="match status" value="1"/>
</dbReference>
<dbReference type="EMBL" id="JAAGAX010000002">
    <property type="protein sequence ID" value="KAF2323355.1"/>
    <property type="molecule type" value="Genomic_DNA"/>
</dbReference>
<keyword evidence="6" id="KW-1185">Reference proteome</keyword>
<name>A0A6A6NDQ9_HEVBR</name>
<dbReference type="PANTHER" id="PTHR31829">
    <property type="entry name" value="PYRIDOXAL 5'-PHOSPHATE SYNTHASE SUBUNIT SNZ1-RELATED"/>
    <property type="match status" value="1"/>
</dbReference>
<reference evidence="5 6" key="1">
    <citation type="journal article" date="2020" name="Mol. Plant">
        <title>The Chromosome-Based Rubber Tree Genome Provides New Insights into Spurge Genome Evolution and Rubber Biosynthesis.</title>
        <authorList>
            <person name="Liu J."/>
            <person name="Shi C."/>
            <person name="Shi C.C."/>
            <person name="Li W."/>
            <person name="Zhang Q.J."/>
            <person name="Zhang Y."/>
            <person name="Li K."/>
            <person name="Lu H.F."/>
            <person name="Shi C."/>
            <person name="Zhu S.T."/>
            <person name="Xiao Z.Y."/>
            <person name="Nan H."/>
            <person name="Yue Y."/>
            <person name="Zhu X.G."/>
            <person name="Wu Y."/>
            <person name="Hong X.N."/>
            <person name="Fan G.Y."/>
            <person name="Tong Y."/>
            <person name="Zhang D."/>
            <person name="Mao C.L."/>
            <person name="Liu Y.L."/>
            <person name="Hao S.J."/>
            <person name="Liu W.Q."/>
            <person name="Lv M.Q."/>
            <person name="Zhang H.B."/>
            <person name="Liu Y."/>
            <person name="Hu-Tang G.R."/>
            <person name="Wang J.P."/>
            <person name="Wang J.H."/>
            <person name="Sun Y.H."/>
            <person name="Ni S.B."/>
            <person name="Chen W.B."/>
            <person name="Zhang X.C."/>
            <person name="Jiao Y.N."/>
            <person name="Eichler E.E."/>
            <person name="Li G.H."/>
            <person name="Liu X."/>
            <person name="Gao L.Z."/>
        </authorList>
    </citation>
    <scope>NUCLEOTIDE SEQUENCE [LARGE SCALE GENOMIC DNA]</scope>
    <source>
        <strain evidence="6">cv. GT1</strain>
        <tissue evidence="5">Leaf</tissue>
    </source>
</reference>
<evidence type="ECO:0000259" key="4">
    <source>
        <dbReference type="Pfam" id="PF01680"/>
    </source>
</evidence>
<evidence type="ECO:0000256" key="3">
    <source>
        <dbReference type="PROSITE-ProRule" id="PRU00481"/>
    </source>
</evidence>